<comment type="subcellular location">
    <subcellularLocation>
        <location evidence="1">Nucleus</location>
    </subcellularLocation>
</comment>
<feature type="region of interest" description="Disordered" evidence="8">
    <location>
        <begin position="410"/>
        <end position="461"/>
    </location>
</feature>
<evidence type="ECO:0000256" key="7">
    <source>
        <dbReference type="ARBA" id="ARBA00029496"/>
    </source>
</evidence>
<evidence type="ECO:0000313" key="10">
    <source>
        <dbReference type="Proteomes" id="UP001465976"/>
    </source>
</evidence>
<proteinExistence type="inferred from homology"/>
<evidence type="ECO:0000256" key="5">
    <source>
        <dbReference type="ARBA" id="ARBA00023204"/>
    </source>
</evidence>
<keyword evidence="10" id="KW-1185">Reference proteome</keyword>
<dbReference type="EMBL" id="JBAHYK010000180">
    <property type="protein sequence ID" value="KAL0577073.1"/>
    <property type="molecule type" value="Genomic_DNA"/>
</dbReference>
<keyword evidence="4" id="KW-0233">DNA recombination</keyword>
<feature type="compositionally biased region" description="Acidic residues" evidence="8">
    <location>
        <begin position="129"/>
        <end position="141"/>
    </location>
</feature>
<protein>
    <recommendedName>
        <fullName evidence="7">Structure-specific endonuclease subunit SLX4</fullName>
    </recommendedName>
</protein>
<organism evidence="9 10">
    <name type="scientific">Marasmius crinis-equi</name>
    <dbReference type="NCBI Taxonomy" id="585013"/>
    <lineage>
        <taxon>Eukaryota</taxon>
        <taxon>Fungi</taxon>
        <taxon>Dikarya</taxon>
        <taxon>Basidiomycota</taxon>
        <taxon>Agaricomycotina</taxon>
        <taxon>Agaricomycetes</taxon>
        <taxon>Agaricomycetidae</taxon>
        <taxon>Agaricales</taxon>
        <taxon>Marasmiineae</taxon>
        <taxon>Marasmiaceae</taxon>
        <taxon>Marasmius</taxon>
    </lineage>
</organism>
<feature type="compositionally biased region" description="Acidic residues" evidence="8">
    <location>
        <begin position="57"/>
        <end position="66"/>
    </location>
</feature>
<keyword evidence="3" id="KW-0227">DNA damage</keyword>
<feature type="compositionally biased region" description="Polar residues" evidence="8">
    <location>
        <begin position="160"/>
        <end position="185"/>
    </location>
</feature>
<feature type="compositionally biased region" description="Acidic residues" evidence="8">
    <location>
        <begin position="7"/>
        <end position="16"/>
    </location>
</feature>
<evidence type="ECO:0000256" key="8">
    <source>
        <dbReference type="SAM" id="MobiDB-lite"/>
    </source>
</evidence>
<keyword evidence="6" id="KW-0539">Nucleus</keyword>
<accession>A0ABR3FP92</accession>
<evidence type="ECO:0000256" key="4">
    <source>
        <dbReference type="ARBA" id="ARBA00023172"/>
    </source>
</evidence>
<dbReference type="Pfam" id="PF09494">
    <property type="entry name" value="Slx4"/>
    <property type="match status" value="1"/>
</dbReference>
<sequence length="612" mass="67511">MPRYDILDDYVEDSEPEREAIRRASSSKPTTRDSESSAPSTKSFKPPCATQKPSVVEDLDIIEISDDSITVPKPQKTRREPREVSSFIELSSSSLSSILPLPPRNKKAIATPTSPVVSPPPAIATSDNTPEDNDLPSDDESPSLSLLRFTFNPTKGKGGASTSRPLLSSRPFTTSAPTSKTSSDPKVTIKPSKKEGGGSHRFSDDFSDAELAGLLKCVVCDIKWTVRKNAPQKITHVQSCAKKNGLTDDTIRKLIRKELDTTPLPPVDKGKAKAPPEAQPTTVLAEIVQDAAPKKRIKRQEVVMTVKSLGETRSAILDRAQSLLAQSNSNFRALHQNSDRLLAEGLTTDASPSTPEFGRSYLARTRGSKQPMLDSPHTPDTHQGPVFPTLNHSSTLLPNILTLSDAPNKDAVTMTPQKNTPGALPLVYISSSSSDSSPPYPKSTNAVRPSPSFRPETPISEFDYPQEEEFDDAYIRYSPIPQIVTSSNPAPLWEDDRAPSDTLDPSTPASKTKRSVSPAKTTKRRRKPAGKGKEPEVQFDEAWEEQMRNKILADKELHLRILRYEPIPFKTFVDFTTEDDTHLNGKLKLALRQFLDKQAIIFYDEDNIGRRR</sequence>
<comment type="caution">
    <text evidence="9">The sequence shown here is derived from an EMBL/GenBank/DDBJ whole genome shotgun (WGS) entry which is preliminary data.</text>
</comment>
<feature type="compositionally biased region" description="Basic residues" evidence="8">
    <location>
        <begin position="521"/>
        <end position="530"/>
    </location>
</feature>
<feature type="region of interest" description="Disordered" evidence="8">
    <location>
        <begin position="1"/>
        <end position="202"/>
    </location>
</feature>
<gene>
    <name evidence="9" type="ORF">V5O48_004916</name>
</gene>
<dbReference type="InterPro" id="IPR018574">
    <property type="entry name" value="Structure-sp_endonuc_su_Slx4"/>
</dbReference>
<keyword evidence="5" id="KW-0234">DNA repair</keyword>
<feature type="compositionally biased region" description="Low complexity" evidence="8">
    <location>
        <begin position="85"/>
        <end position="99"/>
    </location>
</feature>
<evidence type="ECO:0000313" key="9">
    <source>
        <dbReference type="EMBL" id="KAL0577073.1"/>
    </source>
</evidence>
<dbReference type="Proteomes" id="UP001465976">
    <property type="component" value="Unassembled WGS sequence"/>
</dbReference>
<comment type="similarity">
    <text evidence="2">Belongs to the SLX4 family.</text>
</comment>
<evidence type="ECO:0000256" key="6">
    <source>
        <dbReference type="ARBA" id="ARBA00023242"/>
    </source>
</evidence>
<evidence type="ECO:0000256" key="1">
    <source>
        <dbReference type="ARBA" id="ARBA00004123"/>
    </source>
</evidence>
<evidence type="ECO:0000256" key="3">
    <source>
        <dbReference type="ARBA" id="ARBA00022763"/>
    </source>
</evidence>
<feature type="region of interest" description="Disordered" evidence="8">
    <location>
        <begin position="485"/>
        <end position="537"/>
    </location>
</feature>
<feature type="compositionally biased region" description="Basic and acidic residues" evidence="8">
    <location>
        <begin position="192"/>
        <end position="202"/>
    </location>
</feature>
<name>A0ABR3FP92_9AGAR</name>
<feature type="region of interest" description="Disordered" evidence="8">
    <location>
        <begin position="261"/>
        <end position="280"/>
    </location>
</feature>
<evidence type="ECO:0000256" key="2">
    <source>
        <dbReference type="ARBA" id="ARBA00006661"/>
    </source>
</evidence>
<reference evidence="9 10" key="1">
    <citation type="submission" date="2024-02" db="EMBL/GenBank/DDBJ databases">
        <title>A draft genome for the cacao thread blight pathogen Marasmius crinis-equi.</title>
        <authorList>
            <person name="Cohen S.P."/>
            <person name="Baruah I.K."/>
            <person name="Amoako-Attah I."/>
            <person name="Bukari Y."/>
            <person name="Meinhardt L.W."/>
            <person name="Bailey B.A."/>
        </authorList>
    </citation>
    <scope>NUCLEOTIDE SEQUENCE [LARGE SCALE GENOMIC DNA]</scope>
    <source>
        <strain evidence="9 10">GH-76</strain>
    </source>
</reference>
<feature type="region of interest" description="Disordered" evidence="8">
    <location>
        <begin position="367"/>
        <end position="391"/>
    </location>
</feature>